<organism evidence="3 4">
    <name type="scientific">Microbulbifer pacificus</name>
    <dbReference type="NCBI Taxonomy" id="407164"/>
    <lineage>
        <taxon>Bacteria</taxon>
        <taxon>Pseudomonadati</taxon>
        <taxon>Pseudomonadota</taxon>
        <taxon>Gammaproteobacteria</taxon>
        <taxon>Cellvibrionales</taxon>
        <taxon>Microbulbiferaceae</taxon>
        <taxon>Microbulbifer</taxon>
    </lineage>
</organism>
<keyword evidence="4" id="KW-1185">Reference proteome</keyword>
<reference evidence="3 4" key="1">
    <citation type="submission" date="2023-10" db="EMBL/GenBank/DDBJ databases">
        <title>Description of Microbulbifer bruguierae sp. nov., isolated from the sediments of mangrove plant Bruguiera sexangula and comparative genomic analyses of the genus Microbulbifer.</title>
        <authorList>
            <person name="Long M."/>
        </authorList>
    </citation>
    <scope>NUCLEOTIDE SEQUENCE [LARGE SCALE GENOMIC DNA]</scope>
    <source>
        <strain evidence="3 4">SPO729</strain>
    </source>
</reference>
<proteinExistence type="predicted"/>
<dbReference type="Proteomes" id="UP001302477">
    <property type="component" value="Chromosome"/>
</dbReference>
<evidence type="ECO:0008006" key="5">
    <source>
        <dbReference type="Google" id="ProtNLM"/>
    </source>
</evidence>
<feature type="signal peptide" evidence="2">
    <location>
        <begin position="1"/>
        <end position="22"/>
    </location>
</feature>
<dbReference type="PROSITE" id="PS51257">
    <property type="entry name" value="PROKAR_LIPOPROTEIN"/>
    <property type="match status" value="1"/>
</dbReference>
<dbReference type="AlphaFoldDB" id="A0AAU0MXD1"/>
<protein>
    <recommendedName>
        <fullName evidence="5">Lipoprotein</fullName>
    </recommendedName>
</protein>
<dbReference type="EMBL" id="CP137555">
    <property type="protein sequence ID" value="WOX04861.1"/>
    <property type="molecule type" value="Genomic_DNA"/>
</dbReference>
<gene>
    <name evidence="3" type="ORF">R5R33_14085</name>
</gene>
<sequence length="135" mass="15060">MLRQIPTSFLLVPAFLFLTGCASEPKAPNPGLKESFHTEISANGSKRFTYALEMPVPELRGPYTESSNMRSGMMRNEDMRSPGRGQRLDINYALDLKLKETRFCRDGYFVIDRVVSPHGGEIRGECRDGASTGVN</sequence>
<evidence type="ECO:0000256" key="2">
    <source>
        <dbReference type="SAM" id="SignalP"/>
    </source>
</evidence>
<feature type="chain" id="PRO_5043625232" description="Lipoprotein" evidence="2">
    <location>
        <begin position="23"/>
        <end position="135"/>
    </location>
</feature>
<accession>A0AAU0MXD1</accession>
<evidence type="ECO:0000313" key="3">
    <source>
        <dbReference type="EMBL" id="WOX04861.1"/>
    </source>
</evidence>
<name>A0AAU0MXD1_9GAMM</name>
<dbReference type="KEGG" id="mpaf:R5R33_14085"/>
<dbReference type="RefSeq" id="WP_318953337.1">
    <property type="nucleotide sequence ID" value="NZ_CP137555.1"/>
</dbReference>
<keyword evidence="2" id="KW-0732">Signal</keyword>
<evidence type="ECO:0000313" key="4">
    <source>
        <dbReference type="Proteomes" id="UP001302477"/>
    </source>
</evidence>
<evidence type="ECO:0000256" key="1">
    <source>
        <dbReference type="SAM" id="MobiDB-lite"/>
    </source>
</evidence>
<feature type="region of interest" description="Disordered" evidence="1">
    <location>
        <begin position="59"/>
        <end position="82"/>
    </location>
</feature>